<evidence type="ECO:0000313" key="2">
    <source>
        <dbReference type="Proteomes" id="UP001364695"/>
    </source>
</evidence>
<dbReference type="EC" id="1.8.4.8" evidence="1"/>
<evidence type="ECO:0000313" key="1">
    <source>
        <dbReference type="EMBL" id="MEJ7138093.1"/>
    </source>
</evidence>
<comment type="caution">
    <text evidence="1">The sequence shown here is derived from an EMBL/GenBank/DDBJ whole genome shotgun (WGS) entry which is preliminary data.</text>
</comment>
<organism evidence="1 2">
    <name type="scientific">Amphibiibacter pelophylacis</name>
    <dbReference type="NCBI Taxonomy" id="1799477"/>
    <lineage>
        <taxon>Bacteria</taxon>
        <taxon>Pseudomonadati</taxon>
        <taxon>Pseudomonadota</taxon>
        <taxon>Betaproteobacteria</taxon>
        <taxon>Burkholderiales</taxon>
        <taxon>Sphaerotilaceae</taxon>
        <taxon>Amphibiibacter</taxon>
    </lineage>
</organism>
<sequence length="274" mass="30253">MNATSHVQPLYLRHTRPSSSFDAKVARTLDHLRLAADAHPGQIVQATSLGAEDVVLTDLIWRHGLAIDVATLQTGRLHAQTLALLEQLPAHYDALQPGATHRIAAFEPETAALAAWTTQHGDDGDSAIRASIDTRKSCCGVRKLEPLQRLLAGRSAWVVGLRAEQSTDRASAHWREEDPGRDGVLRLKYSPLLDWTWGDVWHYIDQHGVPYNPLHDDFMPSIGCAPCTRAIAIGEDFRAGRWWWEDAAQKECGLHVHDDASAAPTVSALPDRRP</sequence>
<reference evidence="1" key="1">
    <citation type="submission" date="2023-10" db="EMBL/GenBank/DDBJ databases">
        <title>Amphibacter perezi, gen. nov., sp. nov. a novel taxa of the family Comamonadaceae, class Betaproteobacteria isolated from the skin microbiota of Pelophylax perezi from different populations.</title>
        <authorList>
            <person name="Costa S."/>
            <person name="Proenca D.N."/>
            <person name="Lopes I."/>
            <person name="Morais P.V."/>
        </authorList>
    </citation>
    <scope>NUCLEOTIDE SEQUENCE</scope>
    <source>
        <strain evidence="1">SL12-8</strain>
    </source>
</reference>
<dbReference type="Proteomes" id="UP001364695">
    <property type="component" value="Unassembled WGS sequence"/>
</dbReference>
<dbReference type="EMBL" id="JAWDIE010000008">
    <property type="protein sequence ID" value="MEJ7138093.1"/>
    <property type="molecule type" value="Genomic_DNA"/>
</dbReference>
<keyword evidence="1" id="KW-0560">Oxidoreductase</keyword>
<accession>A0ACC6P1I5</accession>
<protein>
    <submittedName>
        <fullName evidence="1">Phosphoadenylyl-sulfate reductase</fullName>
        <ecNumber evidence="1">1.8.4.8</ecNumber>
    </submittedName>
</protein>
<proteinExistence type="predicted"/>
<keyword evidence="2" id="KW-1185">Reference proteome</keyword>
<gene>
    <name evidence="1" type="ORF">RV045_06570</name>
</gene>
<name>A0ACC6P1I5_9BURK</name>